<dbReference type="Pfam" id="PF13844">
    <property type="entry name" value="Glyco_transf_41"/>
    <property type="match status" value="1"/>
</dbReference>
<comment type="pathway">
    <text evidence="1">Protein modification; protein glycosylation.</text>
</comment>
<reference evidence="6" key="2">
    <citation type="book" date="2010" name="PROCEEDINGS OF 13TH INTERNATIONAL CONFERENCE ON HARMFUL ALGAE" publisher="International Society For The Study of Harmful Algae" city="Hong Kong, China">
        <title>Dinoflagellate meta-transcriptomics enabled by spliced leader.</title>
        <editorList>
            <person name="Unknown A."/>
        </editorList>
        <authorList>
            <person name="Lin S."/>
            <person name="Zhang H."/>
        </authorList>
    </citation>
    <scope>NUCLEOTIDE SEQUENCE</scope>
    <source>
        <strain evidence="6">CCMP1831</strain>
    </source>
</reference>
<proteinExistence type="evidence at transcript level"/>
<dbReference type="Gene3D" id="3.40.50.2000">
    <property type="entry name" value="Glycogen Phosphorylase B"/>
    <property type="match status" value="1"/>
</dbReference>
<dbReference type="InterPro" id="IPR037919">
    <property type="entry name" value="OGT"/>
</dbReference>
<feature type="non-terminal residue" evidence="6">
    <location>
        <position position="1"/>
    </location>
</feature>
<sequence>LQGKSCGRYSPAKVTAGENVTCCRLQCATSLDDGVCRWVAGDRSVLELSKKCTGRTSRETHVDLALLQGREGVRPNLRLRAEAARKGVAPTRIRILGPVKKEAHLQRSRNFTLFLDCFKVSSHSTGVDSIWAGVPMVSLAMEKMQARVGAGLVHVLGMSELLARTRTDYADIVRAILRSRRLQLRLRARLSDLVERSRSSTPSGWVRDVERMHRMMWDLHASYGTAQPCVANAWIEFRATVLCVVETM</sequence>
<evidence type="ECO:0000256" key="1">
    <source>
        <dbReference type="ARBA" id="ARBA00004922"/>
    </source>
</evidence>
<dbReference type="PANTHER" id="PTHR44366">
    <property type="entry name" value="UDP-N-ACETYLGLUCOSAMINE--PEPTIDE N-ACETYLGLUCOSAMINYLTRANSFERASE 110 KDA SUBUNIT"/>
    <property type="match status" value="1"/>
</dbReference>
<dbReference type="GO" id="GO:0097363">
    <property type="term" value="F:protein O-acetylglucosaminyltransferase activity"/>
    <property type="evidence" value="ECO:0007669"/>
    <property type="project" value="TreeGrafter"/>
</dbReference>
<reference evidence="6" key="1">
    <citation type="submission" date="2008-12" db="EMBL/GenBank/DDBJ databases">
        <authorList>
            <person name="Zhang H."/>
            <person name="Lin S."/>
        </authorList>
    </citation>
    <scope>NUCLEOTIDE SEQUENCE</scope>
    <source>
        <strain evidence="6">CCMP1831</strain>
    </source>
</reference>
<protein>
    <submittedName>
        <fullName evidence="6">TPR repeat-containing protein</fullName>
    </submittedName>
</protein>
<organism evidence="6">
    <name type="scientific">Pfiesteria piscicida</name>
    <name type="common">Phantom dinoflagellate</name>
    <dbReference type="NCBI Taxonomy" id="71001"/>
    <lineage>
        <taxon>Eukaryota</taxon>
        <taxon>Sar</taxon>
        <taxon>Alveolata</taxon>
        <taxon>Dinophyceae</taxon>
        <taxon>Peridiniales</taxon>
        <taxon>Pfiesteriaceae</taxon>
        <taxon>Pfiesteria</taxon>
    </lineage>
</organism>
<dbReference type="InterPro" id="IPR029489">
    <property type="entry name" value="OGT/SEC/SPY_C"/>
</dbReference>
<accession>E8Z658</accession>
<evidence type="ECO:0000313" key="6">
    <source>
        <dbReference type="EMBL" id="ACU44938.1"/>
    </source>
</evidence>
<name>E8Z658_PFIPI</name>
<dbReference type="PANTHER" id="PTHR44366:SF1">
    <property type="entry name" value="UDP-N-ACETYLGLUCOSAMINE--PEPTIDE N-ACETYLGLUCOSAMINYLTRANSFERASE 110 KDA SUBUNIT"/>
    <property type="match status" value="1"/>
</dbReference>
<keyword evidence="3" id="KW-0677">Repeat</keyword>
<keyword evidence="2" id="KW-0808">Transferase</keyword>
<feature type="domain" description="O-GlcNAc transferase C-terminal" evidence="5">
    <location>
        <begin position="79"/>
        <end position="193"/>
    </location>
</feature>
<dbReference type="GO" id="GO:0006493">
    <property type="term" value="P:protein O-linked glycosylation"/>
    <property type="evidence" value="ECO:0007669"/>
    <property type="project" value="InterPro"/>
</dbReference>
<evidence type="ECO:0000256" key="3">
    <source>
        <dbReference type="ARBA" id="ARBA00022737"/>
    </source>
</evidence>
<evidence type="ECO:0000256" key="4">
    <source>
        <dbReference type="ARBA" id="ARBA00022803"/>
    </source>
</evidence>
<dbReference type="EMBL" id="FJ599884">
    <property type="protein sequence ID" value="ACU44938.1"/>
    <property type="molecule type" value="mRNA"/>
</dbReference>
<evidence type="ECO:0000256" key="2">
    <source>
        <dbReference type="ARBA" id="ARBA00022679"/>
    </source>
</evidence>
<evidence type="ECO:0000259" key="5">
    <source>
        <dbReference type="Pfam" id="PF13844"/>
    </source>
</evidence>
<dbReference type="AlphaFoldDB" id="E8Z658"/>
<keyword evidence="4" id="KW-0802">TPR repeat</keyword>